<organism evidence="2 3">
    <name type="scientific">Carnegiea gigantea</name>
    <dbReference type="NCBI Taxonomy" id="171969"/>
    <lineage>
        <taxon>Eukaryota</taxon>
        <taxon>Viridiplantae</taxon>
        <taxon>Streptophyta</taxon>
        <taxon>Embryophyta</taxon>
        <taxon>Tracheophyta</taxon>
        <taxon>Spermatophyta</taxon>
        <taxon>Magnoliopsida</taxon>
        <taxon>eudicotyledons</taxon>
        <taxon>Gunneridae</taxon>
        <taxon>Pentapetalae</taxon>
        <taxon>Caryophyllales</taxon>
        <taxon>Cactineae</taxon>
        <taxon>Cactaceae</taxon>
        <taxon>Cactoideae</taxon>
        <taxon>Echinocereeae</taxon>
        <taxon>Carnegiea</taxon>
    </lineage>
</organism>
<dbReference type="EMBL" id="JAKOGI010000413">
    <property type="protein sequence ID" value="KAJ8435431.1"/>
    <property type="molecule type" value="Genomic_DNA"/>
</dbReference>
<reference evidence="2" key="1">
    <citation type="submission" date="2022-04" db="EMBL/GenBank/DDBJ databases">
        <title>Carnegiea gigantea Genome sequencing and assembly v2.</title>
        <authorList>
            <person name="Copetti D."/>
            <person name="Sanderson M.J."/>
            <person name="Burquez A."/>
            <person name="Wojciechowski M.F."/>
        </authorList>
    </citation>
    <scope>NUCLEOTIDE SEQUENCE</scope>
    <source>
        <strain evidence="2">SGP5-SGP5p</strain>
        <tissue evidence="2">Aerial part</tissue>
    </source>
</reference>
<accession>A0A9Q1K1I0</accession>
<dbReference type="AlphaFoldDB" id="A0A9Q1K1I0"/>
<keyword evidence="3" id="KW-1185">Reference proteome</keyword>
<evidence type="ECO:0000313" key="3">
    <source>
        <dbReference type="Proteomes" id="UP001153076"/>
    </source>
</evidence>
<dbReference type="OrthoDB" id="1752359at2759"/>
<dbReference type="Proteomes" id="UP001153076">
    <property type="component" value="Unassembled WGS sequence"/>
</dbReference>
<comment type="caution">
    <text evidence="2">The sequence shown here is derived from an EMBL/GenBank/DDBJ whole genome shotgun (WGS) entry which is preliminary data.</text>
</comment>
<name>A0A9Q1K1I0_9CARY</name>
<evidence type="ECO:0000313" key="2">
    <source>
        <dbReference type="EMBL" id="KAJ8435431.1"/>
    </source>
</evidence>
<proteinExistence type="predicted"/>
<feature type="compositionally biased region" description="Low complexity" evidence="1">
    <location>
        <begin position="179"/>
        <end position="195"/>
    </location>
</feature>
<sequence length="390" mass="42745">MVKATFYAMLLNDAVELGAVSGFITEDLKSSLVGQNFRLQEPHGEGRVAGCSLGKCIPLEATFYAMVVDDAAELGLSHRLTMDCMIWAMQKLNWGRLESWLVDIDHRLRRAQASRRATLLTAAMPPSNPMRRRVGVVPEELASPHVEGLHPQFPSLPTFIDGRAVAGVPRKNQWAEVASTGTSSSLRGTSSSSSDRSSRHSSLEVASTSSSSHEGPSTPGKSVLKRRGRSFVGPVPEIVAEGPEFPGAPARLNPQDGPSSHFLDPKVVPTLKRTSLEKQYLLPVGYTFVIPEADATVNEPPTKCIAVYRTTLNYNLRFPLHLVIEETLNKYELAPAQVMPTSWHNIRSFIATCERRGLTCSAQAFSLLHTVQRAPKETGDLGWYCSNNRP</sequence>
<feature type="compositionally biased region" description="Low complexity" evidence="1">
    <location>
        <begin position="203"/>
        <end position="220"/>
    </location>
</feature>
<protein>
    <submittedName>
        <fullName evidence="2">Uncharacterized protein</fullName>
    </submittedName>
</protein>
<gene>
    <name evidence="2" type="ORF">Cgig2_013929</name>
</gene>
<feature type="region of interest" description="Disordered" evidence="1">
    <location>
        <begin position="176"/>
        <end position="261"/>
    </location>
</feature>
<evidence type="ECO:0000256" key="1">
    <source>
        <dbReference type="SAM" id="MobiDB-lite"/>
    </source>
</evidence>